<dbReference type="SUPFAM" id="SSF56349">
    <property type="entry name" value="DNA breaking-rejoining enzymes"/>
    <property type="match status" value="1"/>
</dbReference>
<dbReference type="Gene3D" id="1.10.443.10">
    <property type="entry name" value="Intergrase catalytic core"/>
    <property type="match status" value="1"/>
</dbReference>
<dbReference type="GO" id="GO:0015074">
    <property type="term" value="P:DNA integration"/>
    <property type="evidence" value="ECO:0007669"/>
    <property type="project" value="UniProtKB-KW"/>
</dbReference>
<dbReference type="CDD" id="cd00397">
    <property type="entry name" value="DNA_BRE_C"/>
    <property type="match status" value="1"/>
</dbReference>
<dbReference type="EMBL" id="CP018743">
    <property type="protein sequence ID" value="APO82480.1"/>
    <property type="molecule type" value="Genomic_DNA"/>
</dbReference>
<evidence type="ECO:0000256" key="2">
    <source>
        <dbReference type="ARBA" id="ARBA00022908"/>
    </source>
</evidence>
<comment type="similarity">
    <text evidence="1">Belongs to the 'phage' integrase family.</text>
</comment>
<evidence type="ECO:0000313" key="7">
    <source>
        <dbReference type="Proteomes" id="UP000185146"/>
    </source>
</evidence>
<dbReference type="PROSITE" id="PS51898">
    <property type="entry name" value="TYR_RECOMBINASE"/>
    <property type="match status" value="1"/>
</dbReference>
<gene>
    <name evidence="6" type="ORF">BL240_13865</name>
</gene>
<accession>A0A1L5PQN8</accession>
<feature type="domain" description="Tyr recombinase" evidence="5">
    <location>
        <begin position="145"/>
        <end position="377"/>
    </location>
</feature>
<dbReference type="GO" id="GO:0006310">
    <property type="term" value="P:DNA recombination"/>
    <property type="evidence" value="ECO:0007669"/>
    <property type="project" value="UniProtKB-KW"/>
</dbReference>
<evidence type="ECO:0000259" key="5">
    <source>
        <dbReference type="PROSITE" id="PS51898"/>
    </source>
</evidence>
<sequence>MMVKTGALPDLVIVDPHRMLPRFWATVWSLSNQGHALAENTRKTTLRHIDVFYSFCDDRYGVDSFDSAVSSRDAARTQELVEAFYLNLTSAKNYSTTAVQRWDAVRRFMVHLASHRSASCEAWRSLRSTLSAMGRMRKPQRGRVRFIRSIPASTLFDLLEVGNPASDRNPFQGVRIKNRNWLILNMLLLVGLRRSELMLLTCDALKSDVDTKSQEVVYWLDVTAGTESETRSTAPSMKTEQAHRQVPISPELANLYQQYIAESRYDSSEHGYAFTAATGAPLSAEAVTKIFHALSGAISPKALKKFSDRTGGKAHISPHDLRHTCATAYYATFMDCEQDRELTFQRMRAFFGWSVNSAMPEHYARAAIQEDLMQAWGRLFDLKISALRDIQHESI</sequence>
<dbReference type="InterPro" id="IPR013762">
    <property type="entry name" value="Integrase-like_cat_sf"/>
</dbReference>
<dbReference type="InterPro" id="IPR050090">
    <property type="entry name" value="Tyrosine_recombinase_XerCD"/>
</dbReference>
<dbReference type="InterPro" id="IPR002104">
    <property type="entry name" value="Integrase_catalytic"/>
</dbReference>
<dbReference type="Pfam" id="PF00589">
    <property type="entry name" value="Phage_integrase"/>
    <property type="match status" value="1"/>
</dbReference>
<dbReference type="InterPro" id="IPR011010">
    <property type="entry name" value="DNA_brk_join_enz"/>
</dbReference>
<keyword evidence="4" id="KW-0233">DNA recombination</keyword>
<dbReference type="RefSeq" id="WP_063977569.1">
    <property type="nucleotide sequence ID" value="NZ_CP018743.1"/>
</dbReference>
<evidence type="ECO:0000256" key="4">
    <source>
        <dbReference type="ARBA" id="ARBA00023172"/>
    </source>
</evidence>
<organism evidence="6 7">
    <name type="scientific">Pseudomonas putida</name>
    <name type="common">Arthrobacter siderocapsulatus</name>
    <dbReference type="NCBI Taxonomy" id="303"/>
    <lineage>
        <taxon>Bacteria</taxon>
        <taxon>Pseudomonadati</taxon>
        <taxon>Pseudomonadota</taxon>
        <taxon>Gammaproteobacteria</taxon>
        <taxon>Pseudomonadales</taxon>
        <taxon>Pseudomonadaceae</taxon>
        <taxon>Pseudomonas</taxon>
    </lineage>
</organism>
<keyword evidence="2" id="KW-0229">DNA integration</keyword>
<proteinExistence type="inferred from homology"/>
<dbReference type="PANTHER" id="PTHR30349">
    <property type="entry name" value="PHAGE INTEGRASE-RELATED"/>
    <property type="match status" value="1"/>
</dbReference>
<evidence type="ECO:0000313" key="6">
    <source>
        <dbReference type="EMBL" id="APO82480.1"/>
    </source>
</evidence>
<keyword evidence="3" id="KW-0238">DNA-binding</keyword>
<dbReference type="AlphaFoldDB" id="A0A1L5PQN8"/>
<dbReference type="PANTHER" id="PTHR30349:SF41">
    <property type="entry name" value="INTEGRASE_RECOMBINASE PROTEIN MJ0367-RELATED"/>
    <property type="match status" value="1"/>
</dbReference>
<protein>
    <recommendedName>
        <fullName evidence="5">Tyr recombinase domain-containing protein</fullName>
    </recommendedName>
</protein>
<dbReference type="GO" id="GO:0003677">
    <property type="term" value="F:DNA binding"/>
    <property type="evidence" value="ECO:0007669"/>
    <property type="project" value="UniProtKB-KW"/>
</dbReference>
<dbReference type="Proteomes" id="UP000185146">
    <property type="component" value="Chromosome"/>
</dbReference>
<evidence type="ECO:0000256" key="3">
    <source>
        <dbReference type="ARBA" id="ARBA00023125"/>
    </source>
</evidence>
<evidence type="ECO:0000256" key="1">
    <source>
        <dbReference type="ARBA" id="ARBA00008857"/>
    </source>
</evidence>
<name>A0A1L5PQN8_PSEPU</name>
<reference evidence="6 7" key="1">
    <citation type="submission" date="2016-12" db="EMBL/GenBank/DDBJ databases">
        <title>Draft Genome Sequence of Mercury Resistant Pseudomonas DRA525.</title>
        <authorList>
            <person name="Drace K.M."/>
        </authorList>
    </citation>
    <scope>NUCLEOTIDE SEQUENCE [LARGE SCALE GENOMIC DNA]</scope>
    <source>
        <strain evidence="6 7">DRA525</strain>
    </source>
</reference>